<comment type="subcellular location">
    <subcellularLocation>
        <location evidence="1 17">Nucleus</location>
    </subcellularLocation>
</comment>
<dbReference type="InParanoid" id="A0A7E5WQU4"/>
<keyword evidence="11 17" id="KW-0238">DNA-binding</keyword>
<dbReference type="SMART" id="SM00491">
    <property type="entry name" value="HELICc2"/>
    <property type="match status" value="1"/>
</dbReference>
<dbReference type="InterPro" id="IPR006554">
    <property type="entry name" value="Helicase-like_DEXD_c2"/>
</dbReference>
<evidence type="ECO:0000256" key="13">
    <source>
        <dbReference type="ARBA" id="ARBA00023235"/>
    </source>
</evidence>
<dbReference type="Pfam" id="PF23109">
    <property type="entry name" value="ARCH_RTEL1"/>
    <property type="match status" value="1"/>
</dbReference>
<keyword evidence="9 17" id="KW-0408">Iron</keyword>
<dbReference type="HAMAP" id="MF_03065">
    <property type="entry name" value="RTEL1"/>
    <property type="match status" value="1"/>
</dbReference>
<dbReference type="Gene3D" id="1.20.1160.20">
    <property type="match status" value="1"/>
</dbReference>
<dbReference type="InterPro" id="IPR013020">
    <property type="entry name" value="Rad3/Chl1-like"/>
</dbReference>
<dbReference type="RefSeq" id="XP_026742526.1">
    <property type="nucleotide sequence ID" value="XM_026886725.1"/>
</dbReference>
<evidence type="ECO:0000256" key="12">
    <source>
        <dbReference type="ARBA" id="ARBA00023204"/>
    </source>
</evidence>
<evidence type="ECO:0000256" key="6">
    <source>
        <dbReference type="ARBA" id="ARBA00022801"/>
    </source>
</evidence>
<keyword evidence="6 17" id="KW-0378">Hydrolase</keyword>
<dbReference type="InterPro" id="IPR045028">
    <property type="entry name" value="DinG/Rad3-like"/>
</dbReference>
<dbReference type="InterPro" id="IPR014013">
    <property type="entry name" value="Helic_SF1/SF2_ATP-bd_DinG/Rad3"/>
</dbReference>
<dbReference type="Pfam" id="PF06733">
    <property type="entry name" value="DEAD_2"/>
    <property type="match status" value="1"/>
</dbReference>
<dbReference type="GeneID" id="113504442"/>
<evidence type="ECO:0000313" key="19">
    <source>
        <dbReference type="Proteomes" id="UP000322000"/>
    </source>
</evidence>
<evidence type="ECO:0000256" key="8">
    <source>
        <dbReference type="ARBA" id="ARBA00022840"/>
    </source>
</evidence>
<reference evidence="20" key="1">
    <citation type="submission" date="2025-08" db="UniProtKB">
        <authorList>
            <consortium name="RefSeq"/>
        </authorList>
    </citation>
    <scope>IDENTIFICATION</scope>
</reference>
<dbReference type="GO" id="GO:0005524">
    <property type="term" value="F:ATP binding"/>
    <property type="evidence" value="ECO:0007669"/>
    <property type="project" value="UniProtKB-UniRule"/>
</dbReference>
<dbReference type="AlphaFoldDB" id="A0A7E5WQU4"/>
<protein>
    <recommendedName>
        <fullName evidence="16 17">Regulator of telomere elongation helicase 1 homolog</fullName>
        <ecNumber evidence="17">5.6.2.-</ecNumber>
    </recommendedName>
</protein>
<accession>A0A7E5WQU4</accession>
<feature type="domain" description="Helicase ATP-binding" evidence="18">
    <location>
        <begin position="7"/>
        <end position="300"/>
    </location>
</feature>
<dbReference type="GO" id="GO:0003678">
    <property type="term" value="F:DNA helicase activity"/>
    <property type="evidence" value="ECO:0007669"/>
    <property type="project" value="UniProtKB-UniRule"/>
</dbReference>
<dbReference type="CTD" id="51750"/>
<evidence type="ECO:0000256" key="11">
    <source>
        <dbReference type="ARBA" id="ARBA00023125"/>
    </source>
</evidence>
<dbReference type="GO" id="GO:0045910">
    <property type="term" value="P:negative regulation of DNA recombination"/>
    <property type="evidence" value="ECO:0007669"/>
    <property type="project" value="TreeGrafter"/>
</dbReference>
<keyword evidence="4 17" id="KW-0547">Nucleotide-binding</keyword>
<evidence type="ECO:0000256" key="1">
    <source>
        <dbReference type="ARBA" id="ARBA00004123"/>
    </source>
</evidence>
<keyword evidence="2 17" id="KW-0004">4Fe-4S</keyword>
<feature type="binding site" evidence="17">
    <location>
        <position position="208"/>
    </location>
    <ligand>
        <name>[4Fe-4S] cluster</name>
        <dbReference type="ChEBI" id="CHEBI:49883"/>
    </ligand>
</feature>
<dbReference type="GO" id="GO:0016818">
    <property type="term" value="F:hydrolase activity, acting on acid anhydrides, in phosphorus-containing anhydrides"/>
    <property type="evidence" value="ECO:0007669"/>
    <property type="project" value="InterPro"/>
</dbReference>
<feature type="binding site" evidence="17">
    <location>
        <position position="163"/>
    </location>
    <ligand>
        <name>[4Fe-4S] cluster</name>
        <dbReference type="ChEBI" id="CHEBI:49883"/>
    </ligand>
</feature>
<evidence type="ECO:0000256" key="3">
    <source>
        <dbReference type="ARBA" id="ARBA00022723"/>
    </source>
</evidence>
<dbReference type="KEGG" id="tnl:113504442"/>
<dbReference type="GO" id="GO:0006281">
    <property type="term" value="P:DNA repair"/>
    <property type="evidence" value="ECO:0007669"/>
    <property type="project" value="UniProtKB-UniRule"/>
</dbReference>
<dbReference type="GO" id="GO:1904430">
    <property type="term" value="P:negative regulation of t-circle formation"/>
    <property type="evidence" value="ECO:0007669"/>
    <property type="project" value="TreeGrafter"/>
</dbReference>
<dbReference type="GO" id="GO:0003677">
    <property type="term" value="F:DNA binding"/>
    <property type="evidence" value="ECO:0007669"/>
    <property type="project" value="UniProtKB-UniRule"/>
</dbReference>
<keyword evidence="7 17" id="KW-0347">Helicase</keyword>
<evidence type="ECO:0000256" key="15">
    <source>
        <dbReference type="ARBA" id="ARBA00049360"/>
    </source>
</evidence>
<keyword evidence="14 17" id="KW-0539">Nucleus</keyword>
<evidence type="ECO:0000256" key="10">
    <source>
        <dbReference type="ARBA" id="ARBA00023014"/>
    </source>
</evidence>
<gene>
    <name evidence="20" type="primary">LOC113504442</name>
</gene>
<dbReference type="InterPro" id="IPR057498">
    <property type="entry name" value="Rtel1_ARCH"/>
</dbReference>
<dbReference type="CDD" id="cd17970">
    <property type="entry name" value="DEAHc_FancJ"/>
    <property type="match status" value="1"/>
</dbReference>
<dbReference type="Gene3D" id="3.40.50.300">
    <property type="entry name" value="P-loop containing nucleotide triphosphate hydrolases"/>
    <property type="match status" value="2"/>
</dbReference>
<feature type="binding site" evidence="17">
    <location>
        <position position="172"/>
    </location>
    <ligand>
        <name>[4Fe-4S] cluster</name>
        <dbReference type="ChEBI" id="CHEBI:49883"/>
    </ligand>
</feature>
<evidence type="ECO:0000256" key="5">
    <source>
        <dbReference type="ARBA" id="ARBA00022763"/>
    </source>
</evidence>
<evidence type="ECO:0000256" key="7">
    <source>
        <dbReference type="ARBA" id="ARBA00022806"/>
    </source>
</evidence>
<sequence>MPEVMICGIPVNFPFEPYEVQKAYMERVIESLQNSTNALLESPTGTGKTLSLLCSSLAWLLVKKAQLQMNAQVGNFSEHSNFSGALKDNLKAGAGKAKESASWGMPKIIYSSRTHSQLTQAMQELKRSSYRHVKATVLGSRDQMCIHPEVSKETNNMNKVHMCQLRVKSRNCYFYNNVESKKDDRSVKGDDILDIEDLVTVGKKLKCCPYYLSKELKQDADIIFMPYNYILDPKSRKANGVELLNNIIILDEAHNVEKMCEESASLQIRTTDVALCIDEITHVMRSFGEAAAGEEQMDMTVDNSQPKDFTCDDLCVLKEMMLALEKAIDEITVGSEGTTYPGGFIFELLSKAEIKDHNQMAVITLIENLIQYLSMDGASPFQRKGVGLQKFVDLLNVVFSGTSHAYKERVKMCYKVHIHIEDKKNNRKTDSWGALKTTTSKISERVISYWCFSPGFGMKQLIEQNVRSIILTSGTLAPLKPLTSELGIPIGVQLENPHIVKSNQICVKIMGQGPDGVQLNSNYQNRDNPKYISSLGRTILSFSRVVPDGLLVFFPSYPIMTKCQEMWQNEGIWSSINNIKPIFVEPQRKDTFNAIISDYYSKISDPNTRGACFMAVCRGKVSEGLDFADMNGRAVIITGLPFPPLKDPRIVLKKKYLEELRVKDKQYLSGDEWYSLEATRAVNQAIGRVIRHQNDYGAILLCDTRFNSPKLKNQLSAWLRDHINVSNKFGETVSEICRFFKNAEAALPAPRLKPLLPNESHSGYKDSGLMNATGVTFPVTKSRLVSKSSNNKSVSQYPNSNEVYADFSMDFYKNAKKSAYVNEFKPSATKDLFTAIDQNESQQSQSPSLVTIHKRVAEDVSVANNLVKKKRLKIKPFGFEENLNAESSKSDEAGSSALEKVPPASLIDFVKEIKVLLQADQYKEFQLSISAYKKNGDYDVFLKVLSNLFENSKLFYLFKGMKRFLKEDHKVTFQEYCDKVNINV</sequence>
<dbReference type="Pfam" id="PF23116">
    <property type="entry name" value="HHD_RTEL1"/>
    <property type="match status" value="1"/>
</dbReference>
<proteinExistence type="inferred from homology"/>
<comment type="function">
    <text evidence="17">A probable ATP-dependent DNA helicase implicated in DNA repair and the maintenance of genomic stability. Acts as an anti-recombinase to counteract toxic recombination and limit crossover during meiosis. Regulates meiotic recombination and crossover homeostasis by physically dissociating strand invasion events and thereby promotes noncrossover repair by meiotic synthesis dependent strand annealing (SDSA) as well as disassembly of D loop recombination intermediates.</text>
</comment>
<dbReference type="FunFam" id="3.40.50.300:FF:000431">
    <property type="entry name" value="Regulator of telomere elongation helicase 1"/>
    <property type="match status" value="1"/>
</dbReference>
<dbReference type="GO" id="GO:0046872">
    <property type="term" value="F:metal ion binding"/>
    <property type="evidence" value="ECO:0007669"/>
    <property type="project" value="UniProtKB-UniRule"/>
</dbReference>
<feature type="binding site" evidence="17">
    <location>
        <position position="145"/>
    </location>
    <ligand>
        <name>[4Fe-4S] cluster</name>
        <dbReference type="ChEBI" id="CHEBI:49883"/>
    </ligand>
</feature>
<keyword evidence="3 17" id="KW-0479">Metal-binding</keyword>
<evidence type="ECO:0000256" key="14">
    <source>
        <dbReference type="ARBA" id="ARBA00023242"/>
    </source>
</evidence>
<dbReference type="CDD" id="cd18788">
    <property type="entry name" value="SF2_C_XPD"/>
    <property type="match status" value="1"/>
</dbReference>
<keyword evidence="10 17" id="KW-0411">Iron-sulfur</keyword>
<evidence type="ECO:0000313" key="20">
    <source>
        <dbReference type="RefSeq" id="XP_026742526.1"/>
    </source>
</evidence>
<dbReference type="FunCoup" id="A0A7E5WQU4">
    <property type="interactions" value="1731"/>
</dbReference>
<dbReference type="OrthoDB" id="19182at2759"/>
<organism evidence="19 20">
    <name type="scientific">Trichoplusia ni</name>
    <name type="common">Cabbage looper</name>
    <dbReference type="NCBI Taxonomy" id="7111"/>
    <lineage>
        <taxon>Eukaryota</taxon>
        <taxon>Metazoa</taxon>
        <taxon>Ecdysozoa</taxon>
        <taxon>Arthropoda</taxon>
        <taxon>Hexapoda</taxon>
        <taxon>Insecta</taxon>
        <taxon>Pterygota</taxon>
        <taxon>Neoptera</taxon>
        <taxon>Endopterygota</taxon>
        <taxon>Lepidoptera</taxon>
        <taxon>Glossata</taxon>
        <taxon>Ditrysia</taxon>
        <taxon>Noctuoidea</taxon>
        <taxon>Noctuidae</taxon>
        <taxon>Plusiinae</taxon>
        <taxon>Trichoplusia</taxon>
    </lineage>
</organism>
<dbReference type="PANTHER" id="PTHR11472">
    <property type="entry name" value="DNA REPAIR DEAD HELICASE RAD3/XP-D SUBFAMILY MEMBER"/>
    <property type="match status" value="1"/>
</dbReference>
<comment type="similarity">
    <text evidence="17">Belongs to the helicase family. RAD3/XPD subfamily.</text>
</comment>
<keyword evidence="13 17" id="KW-0413">Isomerase</keyword>
<evidence type="ECO:0000256" key="17">
    <source>
        <dbReference type="HAMAP-Rule" id="MF_03065"/>
    </source>
</evidence>
<dbReference type="GO" id="GO:0006260">
    <property type="term" value="P:DNA replication"/>
    <property type="evidence" value="ECO:0007669"/>
    <property type="project" value="InterPro"/>
</dbReference>
<dbReference type="InterPro" id="IPR027417">
    <property type="entry name" value="P-loop_NTPase"/>
</dbReference>
<dbReference type="NCBIfam" id="TIGR00604">
    <property type="entry name" value="rad3"/>
    <property type="match status" value="1"/>
</dbReference>
<name>A0A7E5WQU4_TRINI</name>
<dbReference type="PROSITE" id="PS51193">
    <property type="entry name" value="HELICASE_ATP_BIND_2"/>
    <property type="match status" value="1"/>
</dbReference>
<keyword evidence="5 17" id="KW-0227">DNA damage</keyword>
<evidence type="ECO:0000256" key="2">
    <source>
        <dbReference type="ARBA" id="ARBA00022485"/>
    </source>
</evidence>
<dbReference type="Pfam" id="PF13307">
    <property type="entry name" value="Helicase_C_2"/>
    <property type="match status" value="1"/>
</dbReference>
<dbReference type="InterPro" id="IPR006555">
    <property type="entry name" value="ATP-dep_Helicase_C"/>
</dbReference>
<evidence type="ECO:0000256" key="4">
    <source>
        <dbReference type="ARBA" id="ARBA00022741"/>
    </source>
</evidence>
<dbReference type="GO" id="GO:0010569">
    <property type="term" value="P:regulation of double-strand break repair via homologous recombination"/>
    <property type="evidence" value="ECO:0007669"/>
    <property type="project" value="UniProtKB-UniRule"/>
</dbReference>
<keyword evidence="8 17" id="KW-0067">ATP-binding</keyword>
<dbReference type="GO" id="GO:0051539">
    <property type="term" value="F:4 iron, 4 sulfur cluster binding"/>
    <property type="evidence" value="ECO:0007669"/>
    <property type="project" value="UniProtKB-UniRule"/>
</dbReference>
<dbReference type="GO" id="GO:0070182">
    <property type="term" value="F:DNA polymerase binding"/>
    <property type="evidence" value="ECO:0007669"/>
    <property type="project" value="TreeGrafter"/>
</dbReference>
<dbReference type="InterPro" id="IPR010614">
    <property type="entry name" value="RAD3-like_helicase_DEAD"/>
</dbReference>
<dbReference type="InterPro" id="IPR030845">
    <property type="entry name" value="RTEL1"/>
</dbReference>
<dbReference type="EC" id="5.6.2.-" evidence="17"/>
<dbReference type="Proteomes" id="UP000322000">
    <property type="component" value="Chromosome 22"/>
</dbReference>
<dbReference type="SMART" id="SM00488">
    <property type="entry name" value="DEXDc2"/>
    <property type="match status" value="1"/>
</dbReference>
<evidence type="ECO:0000259" key="18">
    <source>
        <dbReference type="PROSITE" id="PS51193"/>
    </source>
</evidence>
<keyword evidence="19" id="KW-1185">Reference proteome</keyword>
<dbReference type="PANTHER" id="PTHR11472:SF34">
    <property type="entry name" value="REGULATOR OF TELOMERE ELONGATION HELICASE 1"/>
    <property type="match status" value="1"/>
</dbReference>
<dbReference type="SUPFAM" id="SSF52540">
    <property type="entry name" value="P-loop containing nucleoside triphosphate hydrolases"/>
    <property type="match status" value="1"/>
</dbReference>
<evidence type="ECO:0000256" key="9">
    <source>
        <dbReference type="ARBA" id="ARBA00023004"/>
    </source>
</evidence>
<dbReference type="GO" id="GO:0005634">
    <property type="term" value="C:nucleus"/>
    <property type="evidence" value="ECO:0007669"/>
    <property type="project" value="UniProtKB-SubCell"/>
</dbReference>
<comment type="catalytic activity">
    <reaction evidence="15 17">
        <text>ATP + H2O = ADP + phosphate + H(+)</text>
        <dbReference type="Rhea" id="RHEA:13065"/>
        <dbReference type="ChEBI" id="CHEBI:15377"/>
        <dbReference type="ChEBI" id="CHEBI:15378"/>
        <dbReference type="ChEBI" id="CHEBI:30616"/>
        <dbReference type="ChEBI" id="CHEBI:43474"/>
        <dbReference type="ChEBI" id="CHEBI:456216"/>
    </reaction>
</comment>
<dbReference type="GO" id="GO:0006310">
    <property type="term" value="P:DNA recombination"/>
    <property type="evidence" value="ECO:0007669"/>
    <property type="project" value="InterPro"/>
</dbReference>
<dbReference type="GO" id="GO:0090657">
    <property type="term" value="P:telomeric loop disassembly"/>
    <property type="evidence" value="ECO:0007669"/>
    <property type="project" value="TreeGrafter"/>
</dbReference>
<evidence type="ECO:0000256" key="16">
    <source>
        <dbReference type="ARBA" id="ARBA00073810"/>
    </source>
</evidence>
<keyword evidence="12 17" id="KW-0234">DNA repair</keyword>